<evidence type="ECO:0000313" key="3">
    <source>
        <dbReference type="Proteomes" id="UP001219518"/>
    </source>
</evidence>
<accession>A0AAE1HWA8</accession>
<dbReference type="EMBL" id="JAHWGI010001343">
    <property type="protein sequence ID" value="KAK3928649.1"/>
    <property type="molecule type" value="Genomic_DNA"/>
</dbReference>
<dbReference type="AlphaFoldDB" id="A0AAE1HWA8"/>
<gene>
    <name evidence="2" type="ORF">KUF71_016873</name>
</gene>
<organism evidence="2 3">
    <name type="scientific">Frankliniella fusca</name>
    <dbReference type="NCBI Taxonomy" id="407009"/>
    <lineage>
        <taxon>Eukaryota</taxon>
        <taxon>Metazoa</taxon>
        <taxon>Ecdysozoa</taxon>
        <taxon>Arthropoda</taxon>
        <taxon>Hexapoda</taxon>
        <taxon>Insecta</taxon>
        <taxon>Pterygota</taxon>
        <taxon>Neoptera</taxon>
        <taxon>Paraneoptera</taxon>
        <taxon>Thysanoptera</taxon>
        <taxon>Terebrantia</taxon>
        <taxon>Thripoidea</taxon>
        <taxon>Thripidae</taxon>
        <taxon>Frankliniella</taxon>
    </lineage>
</organism>
<dbReference type="PANTHER" id="PTHR46601">
    <property type="entry name" value="ULP_PROTEASE DOMAIN-CONTAINING PROTEIN"/>
    <property type="match status" value="1"/>
</dbReference>
<feature type="region of interest" description="Disordered" evidence="1">
    <location>
        <begin position="113"/>
        <end position="135"/>
    </location>
</feature>
<feature type="compositionally biased region" description="Basic and acidic residues" evidence="1">
    <location>
        <begin position="40"/>
        <end position="51"/>
    </location>
</feature>
<feature type="compositionally biased region" description="Low complexity" evidence="1">
    <location>
        <begin position="121"/>
        <end position="135"/>
    </location>
</feature>
<sequence length="729" mass="82932">MASTSSCQDAVPNEDSVDANQEVMASTSTCQDAVPNDEPAPERETINENTKNLKKDSRKWCCCPIPNKSHFKKIYSVRIIQETAALKFRENGYNVKAGDALCSSCRSEMSTPLQAQSCEDSSQSSQSQPGPGSQGLNLSPVVLQEECSGILQSLDLPPVETGARTESAKITYLKRKLADVQDKFGKKLCLALNVNPSKVNEGESVEEEDLMFLMSAVKDKIKSVNSLTKIKLLTLCPPSWNISESARFFGVGRYFIKRAIELREEKGILADPTRKPRGWFIPEATRQLVTDFYCQDDNSRVMPGRKDYVSVGKNEHVQKRLVLFNLNELFSLFKKQNPDVKIGFHVFCSLRPKWCVLAGASGTHNVCVCTYHQNLKLKLYALKLQLDINDLLPKLVCNTQRRECMLGVCNKCPSIDTICKIIENELRPIWIHIEDGTEEELNDFMEEYIEYSEWVSVDRSDLVSRTTTVRDLVQELALSLRKVIPHHYTARQQSAYLNYIKENLDGTRVVALMDFGMNYQCIRQDASQGEHWNKTQVTLHPVVVYYKDSTGLVSHQTHVFISDDLKHDVTLVREFQKIISNWLKETLPLVTEVIYMTDGCAAQYRNSHSFLNLCRHKKMFGLDASWAFFATSHGKSPCDGVTGTIKRLAYKASLQRPYDRQIIGSEKVFKFCQEEVKENMLYYHISKTSVDLEREKLAGKRETILTIPGTRSYHHFIPLSGEQYYYISV</sequence>
<proteinExistence type="predicted"/>
<reference evidence="2" key="1">
    <citation type="submission" date="2021-07" db="EMBL/GenBank/DDBJ databases">
        <authorList>
            <person name="Catto M.A."/>
            <person name="Jacobson A."/>
            <person name="Kennedy G."/>
            <person name="Labadie P."/>
            <person name="Hunt B.G."/>
            <person name="Srinivasan R."/>
        </authorList>
    </citation>
    <scope>NUCLEOTIDE SEQUENCE</scope>
    <source>
        <strain evidence="2">PL_HMW_Pooled</strain>
        <tissue evidence="2">Head</tissue>
    </source>
</reference>
<protein>
    <submittedName>
        <fullName evidence="2">Cytochrome c biogenesis ATP-binding export protein CcmA</fullName>
    </submittedName>
</protein>
<evidence type="ECO:0000313" key="2">
    <source>
        <dbReference type="EMBL" id="KAK3928649.1"/>
    </source>
</evidence>
<dbReference type="PANTHER" id="PTHR46601:SF1">
    <property type="entry name" value="ADF-H DOMAIN-CONTAINING PROTEIN"/>
    <property type="match status" value="1"/>
</dbReference>
<name>A0AAE1HWA8_9NEOP</name>
<keyword evidence="3" id="KW-1185">Reference proteome</keyword>
<feature type="region of interest" description="Disordered" evidence="1">
    <location>
        <begin position="1"/>
        <end position="51"/>
    </location>
</feature>
<comment type="caution">
    <text evidence="2">The sequence shown here is derived from an EMBL/GenBank/DDBJ whole genome shotgun (WGS) entry which is preliminary data.</text>
</comment>
<evidence type="ECO:0000256" key="1">
    <source>
        <dbReference type="SAM" id="MobiDB-lite"/>
    </source>
</evidence>
<keyword evidence="2" id="KW-0067">ATP-binding</keyword>
<keyword evidence="2" id="KW-0547">Nucleotide-binding</keyword>
<reference evidence="2" key="2">
    <citation type="journal article" date="2023" name="BMC Genomics">
        <title>Pest status, molecular evolution, and epigenetic factors derived from the genome assembly of Frankliniella fusca, a thysanopteran phytovirus vector.</title>
        <authorList>
            <person name="Catto M.A."/>
            <person name="Labadie P.E."/>
            <person name="Jacobson A.L."/>
            <person name="Kennedy G.G."/>
            <person name="Srinivasan R."/>
            <person name="Hunt B.G."/>
        </authorList>
    </citation>
    <scope>NUCLEOTIDE SEQUENCE</scope>
    <source>
        <strain evidence="2">PL_HMW_Pooled</strain>
    </source>
</reference>
<dbReference type="GO" id="GO:0005524">
    <property type="term" value="F:ATP binding"/>
    <property type="evidence" value="ECO:0007669"/>
    <property type="project" value="UniProtKB-KW"/>
</dbReference>
<dbReference type="Proteomes" id="UP001219518">
    <property type="component" value="Unassembled WGS sequence"/>
</dbReference>